<organism evidence="2 3">
    <name type="scientific">Batillaria attramentaria</name>
    <dbReference type="NCBI Taxonomy" id="370345"/>
    <lineage>
        <taxon>Eukaryota</taxon>
        <taxon>Metazoa</taxon>
        <taxon>Spiralia</taxon>
        <taxon>Lophotrochozoa</taxon>
        <taxon>Mollusca</taxon>
        <taxon>Gastropoda</taxon>
        <taxon>Caenogastropoda</taxon>
        <taxon>Sorbeoconcha</taxon>
        <taxon>Cerithioidea</taxon>
        <taxon>Batillariidae</taxon>
        <taxon>Batillaria</taxon>
    </lineage>
</organism>
<protein>
    <recommendedName>
        <fullName evidence="4">G-protein coupled receptors family 1 profile domain-containing protein</fullName>
    </recommendedName>
</protein>
<dbReference type="AlphaFoldDB" id="A0ABD0LUQ3"/>
<evidence type="ECO:0008006" key="4">
    <source>
        <dbReference type="Google" id="ProtNLM"/>
    </source>
</evidence>
<sequence length="170" mass="18373">MASDNATAFSGGGSTFLSDPGIYLAHPDGNVSSEMVTNLTNVSGVESWSPGPAKHPRWMMAPPSAMTPDILTLITIREHLDKTIPYFLSLGILGNIVAACTFLLTPLKKNSLSHYLTALAIADIINLAACMVTWLSKQGLELYTKVGVCQVTSFALLMSRLVHRQFSYVQ</sequence>
<dbReference type="Gene3D" id="1.20.1070.10">
    <property type="entry name" value="Rhodopsin 7-helix transmembrane proteins"/>
    <property type="match status" value="1"/>
</dbReference>
<keyword evidence="1" id="KW-0472">Membrane</keyword>
<feature type="transmembrane region" description="Helical" evidence="1">
    <location>
        <begin position="116"/>
        <end position="136"/>
    </location>
</feature>
<evidence type="ECO:0000313" key="2">
    <source>
        <dbReference type="EMBL" id="KAK7503324.1"/>
    </source>
</evidence>
<gene>
    <name evidence="2" type="ORF">BaRGS_00005589</name>
</gene>
<comment type="caution">
    <text evidence="2">The sequence shown here is derived from an EMBL/GenBank/DDBJ whole genome shotgun (WGS) entry which is preliminary data.</text>
</comment>
<dbReference type="SUPFAM" id="SSF81321">
    <property type="entry name" value="Family A G protein-coupled receptor-like"/>
    <property type="match status" value="1"/>
</dbReference>
<keyword evidence="1" id="KW-1133">Transmembrane helix</keyword>
<dbReference type="Proteomes" id="UP001519460">
    <property type="component" value="Unassembled WGS sequence"/>
</dbReference>
<evidence type="ECO:0000256" key="1">
    <source>
        <dbReference type="SAM" id="Phobius"/>
    </source>
</evidence>
<evidence type="ECO:0000313" key="3">
    <source>
        <dbReference type="Proteomes" id="UP001519460"/>
    </source>
</evidence>
<feature type="transmembrane region" description="Helical" evidence="1">
    <location>
        <begin position="84"/>
        <end position="104"/>
    </location>
</feature>
<keyword evidence="3" id="KW-1185">Reference proteome</keyword>
<reference evidence="2 3" key="1">
    <citation type="journal article" date="2023" name="Sci. Data">
        <title>Genome assembly of the Korean intertidal mud-creeper Batillaria attramentaria.</title>
        <authorList>
            <person name="Patra A.K."/>
            <person name="Ho P.T."/>
            <person name="Jun S."/>
            <person name="Lee S.J."/>
            <person name="Kim Y."/>
            <person name="Won Y.J."/>
        </authorList>
    </citation>
    <scope>NUCLEOTIDE SEQUENCE [LARGE SCALE GENOMIC DNA]</scope>
    <source>
        <strain evidence="2">Wonlab-2016</strain>
    </source>
</reference>
<name>A0ABD0LUQ3_9CAEN</name>
<keyword evidence="1" id="KW-0812">Transmembrane</keyword>
<accession>A0ABD0LUQ3</accession>
<dbReference type="EMBL" id="JACVVK020000021">
    <property type="protein sequence ID" value="KAK7503324.1"/>
    <property type="molecule type" value="Genomic_DNA"/>
</dbReference>
<proteinExistence type="predicted"/>